<reference evidence="3 4" key="1">
    <citation type="submission" date="2024-05" db="EMBL/GenBank/DDBJ databases">
        <authorList>
            <person name="Venkateswaran K."/>
        </authorList>
    </citation>
    <scope>NUCLEOTIDE SEQUENCE [LARGE SCALE GENOMIC DNA]</scope>
    <source>
        <strain evidence="3 4">179-C4-2-HS</strain>
    </source>
</reference>
<dbReference type="Pfam" id="PF07732">
    <property type="entry name" value="Cu-oxidase_3"/>
    <property type="match status" value="1"/>
</dbReference>
<dbReference type="InterPro" id="IPR008972">
    <property type="entry name" value="Cupredoxin"/>
</dbReference>
<comment type="caution">
    <text evidence="3">The sequence shown here is derived from an EMBL/GenBank/DDBJ whole genome shotgun (WGS) entry which is preliminary data.</text>
</comment>
<evidence type="ECO:0000256" key="1">
    <source>
        <dbReference type="SAM" id="MobiDB-lite"/>
    </source>
</evidence>
<feature type="domain" description="Plastocyanin-like" evidence="2">
    <location>
        <begin position="76"/>
        <end position="158"/>
    </location>
</feature>
<evidence type="ECO:0000313" key="3">
    <source>
        <dbReference type="EMBL" id="MFB3167031.1"/>
    </source>
</evidence>
<dbReference type="Gene3D" id="2.60.40.420">
    <property type="entry name" value="Cupredoxins - blue copper proteins"/>
    <property type="match status" value="1"/>
</dbReference>
<proteinExistence type="predicted"/>
<dbReference type="EMBL" id="JAROBZ020000001">
    <property type="protein sequence ID" value="MFB3167031.1"/>
    <property type="molecule type" value="Genomic_DNA"/>
</dbReference>
<sequence length="471" mass="51245">MKRRDFVKYAGGGLAALVVGSVMPAWISNNSLFAVKQVQELNFTITDAIKDMVTHNSINQAQCYFWLYKEANFPAEIPGPHIFTTEGSLIKVSVTNGLDEPHAFFIPGLVNSGPIAPGATKNIQFVASKAGTYLYYDNLNAPVNRVMGLHGALIVMPAEAAPGHKFTPYANPTPAVQQLFDDFGSTSHFPGLAWEQGDPTTHTPAFRQYVWLLHAASSRLFAEVGNYPPGRDYPAAQFISAYQRDRFRSDGLNKKPDYFTINGHSGWFAAHNPTITPHHRVGEPAVIRILNAGISLHSLHIHANHVYATGKNGIVEENPIWMDTLTVEPLDVIEWVVPFTRPPDVPNERGIGLPDKPLISIPNPRISGSAPHPVWPPTEELGTFMPKRGDEAGDFDISVQLSPICYPMHDHSEASQSAQGGNYGLGMMSGLHFIGDRNTPGGVTTFPNASTIHGPEATGPAAGPDVYHEGH</sequence>
<protein>
    <submittedName>
        <fullName evidence="3">Multicopper oxidase domain-containing protein</fullName>
    </submittedName>
</protein>
<feature type="region of interest" description="Disordered" evidence="1">
    <location>
        <begin position="450"/>
        <end position="471"/>
    </location>
</feature>
<evidence type="ECO:0000313" key="4">
    <source>
        <dbReference type="Proteomes" id="UP001241748"/>
    </source>
</evidence>
<keyword evidence="4" id="KW-1185">Reference proteome</keyword>
<dbReference type="SUPFAM" id="SSF49503">
    <property type="entry name" value="Cupredoxins"/>
    <property type="match status" value="2"/>
</dbReference>
<accession>A0ABV4YQ88</accession>
<evidence type="ECO:0000259" key="2">
    <source>
        <dbReference type="Pfam" id="PF07732"/>
    </source>
</evidence>
<dbReference type="InterPro" id="IPR011707">
    <property type="entry name" value="Cu-oxidase-like_N"/>
</dbReference>
<organism evidence="3 4">
    <name type="scientific">Neobacillus driksii</name>
    <dbReference type="NCBI Taxonomy" id="3035913"/>
    <lineage>
        <taxon>Bacteria</taxon>
        <taxon>Bacillati</taxon>
        <taxon>Bacillota</taxon>
        <taxon>Bacilli</taxon>
        <taxon>Bacillales</taxon>
        <taxon>Bacillaceae</taxon>
        <taxon>Neobacillus</taxon>
    </lineage>
</organism>
<name>A0ABV4YQ88_9BACI</name>
<dbReference type="Proteomes" id="UP001241748">
    <property type="component" value="Unassembled WGS sequence"/>
</dbReference>
<gene>
    <name evidence="3" type="ORF">P5G62_007895</name>
</gene>
<dbReference type="RefSeq" id="WP_306076710.1">
    <property type="nucleotide sequence ID" value="NZ_JAROBZ020000001.1"/>
</dbReference>